<keyword evidence="2" id="KW-1185">Reference proteome</keyword>
<proteinExistence type="predicted"/>
<name>A0ABQ1QJZ1_9RHOB</name>
<reference evidence="2" key="1">
    <citation type="journal article" date="2019" name="Int. J. Syst. Evol. Microbiol.">
        <title>The Global Catalogue of Microorganisms (GCM) 10K type strain sequencing project: providing services to taxonomists for standard genome sequencing and annotation.</title>
        <authorList>
            <consortium name="The Broad Institute Genomics Platform"/>
            <consortium name="The Broad Institute Genome Sequencing Center for Infectious Disease"/>
            <person name="Wu L."/>
            <person name="Ma J."/>
        </authorList>
    </citation>
    <scope>NUCLEOTIDE SEQUENCE [LARGE SCALE GENOMIC DNA]</scope>
    <source>
        <strain evidence="2">CGMCC 1.12922</strain>
    </source>
</reference>
<gene>
    <name evidence="1" type="ORF">GCM10011358_10980</name>
</gene>
<organism evidence="1 2">
    <name type="scientific">Sinisalibacter lacisalsi</name>
    <dbReference type="NCBI Taxonomy" id="1526570"/>
    <lineage>
        <taxon>Bacteria</taxon>
        <taxon>Pseudomonadati</taxon>
        <taxon>Pseudomonadota</taxon>
        <taxon>Alphaproteobacteria</taxon>
        <taxon>Rhodobacterales</taxon>
        <taxon>Roseobacteraceae</taxon>
        <taxon>Sinisalibacter</taxon>
    </lineage>
</organism>
<dbReference type="RefSeq" id="WP_188526581.1">
    <property type="nucleotide sequence ID" value="NZ_BMGI01000001.1"/>
</dbReference>
<accession>A0ABQ1QJZ1</accession>
<protein>
    <submittedName>
        <fullName evidence="1">Uncharacterized protein</fullName>
    </submittedName>
</protein>
<evidence type="ECO:0000313" key="2">
    <source>
        <dbReference type="Proteomes" id="UP000617355"/>
    </source>
</evidence>
<sequence>MLAVFQGILDGLANNRAHAMRGAERQDGGPGVFHLPCHRHTGGAQVFGNLRAQVGQHFVQPKFGVRGVVDDVAQVGQRFADHHVLAGDPPAVERAHQLQTDIAMDVAGNALALLRDPFS</sequence>
<dbReference type="Proteomes" id="UP000617355">
    <property type="component" value="Unassembled WGS sequence"/>
</dbReference>
<dbReference type="EMBL" id="BMGI01000001">
    <property type="protein sequence ID" value="GGD28641.1"/>
    <property type="molecule type" value="Genomic_DNA"/>
</dbReference>
<comment type="caution">
    <text evidence="1">The sequence shown here is derived from an EMBL/GenBank/DDBJ whole genome shotgun (WGS) entry which is preliminary data.</text>
</comment>
<evidence type="ECO:0000313" key="1">
    <source>
        <dbReference type="EMBL" id="GGD28641.1"/>
    </source>
</evidence>